<accession>A0AA35W5T0</accession>
<dbReference type="AlphaFoldDB" id="A0AA35W5T0"/>
<keyword evidence="3" id="KW-1185">Reference proteome</keyword>
<feature type="region of interest" description="Disordered" evidence="1">
    <location>
        <begin position="1"/>
        <end position="23"/>
    </location>
</feature>
<feature type="non-terminal residue" evidence="2">
    <location>
        <position position="1"/>
    </location>
</feature>
<feature type="compositionally biased region" description="Low complexity" evidence="1">
    <location>
        <begin position="12"/>
        <end position="23"/>
    </location>
</feature>
<evidence type="ECO:0000313" key="2">
    <source>
        <dbReference type="EMBL" id="CAI7996040.1"/>
    </source>
</evidence>
<reference evidence="2" key="1">
    <citation type="submission" date="2023-03" db="EMBL/GenBank/DDBJ databases">
        <authorList>
            <person name="Steffen K."/>
            <person name="Cardenas P."/>
        </authorList>
    </citation>
    <scope>NUCLEOTIDE SEQUENCE</scope>
</reference>
<dbReference type="Proteomes" id="UP001174909">
    <property type="component" value="Unassembled WGS sequence"/>
</dbReference>
<comment type="caution">
    <text evidence="2">The sequence shown here is derived from an EMBL/GenBank/DDBJ whole genome shotgun (WGS) entry which is preliminary data.</text>
</comment>
<evidence type="ECO:0000256" key="1">
    <source>
        <dbReference type="SAM" id="MobiDB-lite"/>
    </source>
</evidence>
<name>A0AA35W5T0_GEOBA</name>
<proteinExistence type="predicted"/>
<organism evidence="2 3">
    <name type="scientific">Geodia barretti</name>
    <name type="common">Barrett's horny sponge</name>
    <dbReference type="NCBI Taxonomy" id="519541"/>
    <lineage>
        <taxon>Eukaryota</taxon>
        <taxon>Metazoa</taxon>
        <taxon>Porifera</taxon>
        <taxon>Demospongiae</taxon>
        <taxon>Heteroscleromorpha</taxon>
        <taxon>Tetractinellida</taxon>
        <taxon>Astrophorina</taxon>
        <taxon>Geodiidae</taxon>
        <taxon>Geodia</taxon>
    </lineage>
</organism>
<evidence type="ECO:0000313" key="3">
    <source>
        <dbReference type="Proteomes" id="UP001174909"/>
    </source>
</evidence>
<dbReference type="EMBL" id="CASHTH010000261">
    <property type="protein sequence ID" value="CAI7996040.1"/>
    <property type="molecule type" value="Genomic_DNA"/>
</dbReference>
<protein>
    <submittedName>
        <fullName evidence="2">Uncharacterized protein</fullName>
    </submittedName>
</protein>
<gene>
    <name evidence="2" type="ORF">GBAR_LOCUS1804</name>
</gene>
<sequence length="92" mass="9270">MLAVEMCETDSSHPSSSLPSNASLPLTIDNNAAAAINNPRSIRESCANGACGEGCDASDGACGEGDPGTEPLSPLSQCASYDKLNRICPALG</sequence>